<comment type="caution">
    <text evidence="1">The sequence shown here is derived from an EMBL/GenBank/DDBJ whole genome shotgun (WGS) entry which is preliminary data.</text>
</comment>
<gene>
    <name evidence="1" type="ORF">HMPREF9473_03906</name>
</gene>
<dbReference type="EMBL" id="ADLN01000107">
    <property type="protein sequence ID" value="EHI58142.1"/>
    <property type="molecule type" value="Genomic_DNA"/>
</dbReference>
<reference evidence="1 2" key="1">
    <citation type="submission" date="2011-08" db="EMBL/GenBank/DDBJ databases">
        <title>The Genome Sequence of Clostridium hathewayi WAL-18680.</title>
        <authorList>
            <consortium name="The Broad Institute Genome Sequencing Platform"/>
            <person name="Earl A."/>
            <person name="Ward D."/>
            <person name="Feldgarden M."/>
            <person name="Gevers D."/>
            <person name="Finegold S.M."/>
            <person name="Summanen P.H."/>
            <person name="Molitoris D.R."/>
            <person name="Song M."/>
            <person name="Daigneault M."/>
            <person name="Allen-Vercoe E."/>
            <person name="Young S.K."/>
            <person name="Zeng Q."/>
            <person name="Gargeya S."/>
            <person name="Fitzgerald M."/>
            <person name="Haas B."/>
            <person name="Abouelleil A."/>
            <person name="Alvarado L."/>
            <person name="Arachchi H.M."/>
            <person name="Berlin A."/>
            <person name="Brown A."/>
            <person name="Chapman S.B."/>
            <person name="Chen Z."/>
            <person name="Dunbar C."/>
            <person name="Freedman E."/>
            <person name="Gearin G."/>
            <person name="Gellesch M."/>
            <person name="Goldberg J."/>
            <person name="Griggs A."/>
            <person name="Gujja S."/>
            <person name="Heiman D."/>
            <person name="Howarth C."/>
            <person name="Larson L."/>
            <person name="Lui A."/>
            <person name="MacDonald P.J.P."/>
            <person name="Montmayeur A."/>
            <person name="Murphy C."/>
            <person name="Neiman D."/>
            <person name="Pearson M."/>
            <person name="Priest M."/>
            <person name="Roberts A."/>
            <person name="Saif S."/>
            <person name="Shea T."/>
            <person name="Shenoy N."/>
            <person name="Sisk P."/>
            <person name="Stolte C."/>
            <person name="Sykes S."/>
            <person name="Wortman J."/>
            <person name="Nusbaum C."/>
            <person name="Birren B."/>
        </authorList>
    </citation>
    <scope>NUCLEOTIDE SEQUENCE [LARGE SCALE GENOMIC DNA]</scope>
    <source>
        <strain evidence="1 2">WAL-18680</strain>
    </source>
</reference>
<dbReference type="HOGENOM" id="CLU_2861679_0_0_9"/>
<accession>G5IK78</accession>
<organism evidence="1 2">
    <name type="scientific">Hungatella hathewayi WAL-18680</name>
    <dbReference type="NCBI Taxonomy" id="742737"/>
    <lineage>
        <taxon>Bacteria</taxon>
        <taxon>Bacillati</taxon>
        <taxon>Bacillota</taxon>
        <taxon>Clostridia</taxon>
        <taxon>Lachnospirales</taxon>
        <taxon>Lachnospiraceae</taxon>
        <taxon>Hungatella</taxon>
    </lineage>
</organism>
<proteinExistence type="predicted"/>
<keyword evidence="2" id="KW-1185">Reference proteome</keyword>
<dbReference type="Proteomes" id="UP000005384">
    <property type="component" value="Unassembled WGS sequence"/>
</dbReference>
<sequence>MPWNRWQNFWIWCCKGIKKMLYFYRKIQFMRDNGHYRECLTGREDNRWQSLTRARYVIFALSHI</sequence>
<name>G5IK78_9FIRM</name>
<dbReference type="AlphaFoldDB" id="G5IK78"/>
<evidence type="ECO:0000313" key="1">
    <source>
        <dbReference type="EMBL" id="EHI58142.1"/>
    </source>
</evidence>
<evidence type="ECO:0000313" key="2">
    <source>
        <dbReference type="Proteomes" id="UP000005384"/>
    </source>
</evidence>
<protein>
    <submittedName>
        <fullName evidence="1">Uncharacterized protein</fullName>
    </submittedName>
</protein>